<dbReference type="Proteomes" id="UP001146793">
    <property type="component" value="Unassembled WGS sequence"/>
</dbReference>
<dbReference type="GO" id="GO:0016787">
    <property type="term" value="F:hydrolase activity"/>
    <property type="evidence" value="ECO:0007669"/>
    <property type="project" value="UniProtKB-KW"/>
</dbReference>
<name>A0AAV7ZE09_9EUKA</name>
<reference evidence="7" key="1">
    <citation type="submission" date="2022-08" db="EMBL/GenBank/DDBJ databases">
        <title>Novel sulphate-reducing endosymbionts in the free-living metamonad Anaeramoeba.</title>
        <authorList>
            <person name="Jerlstrom-Hultqvist J."/>
            <person name="Cepicka I."/>
            <person name="Gallot-Lavallee L."/>
            <person name="Salas-Leiva D."/>
            <person name="Curtis B.A."/>
            <person name="Zahonova K."/>
            <person name="Pipaliya S."/>
            <person name="Dacks J."/>
            <person name="Roger A.J."/>
        </authorList>
    </citation>
    <scope>NUCLEOTIDE SEQUENCE</scope>
    <source>
        <strain evidence="7">Busselton2</strain>
    </source>
</reference>
<dbReference type="PANTHER" id="PTHR21314:SF0">
    <property type="entry name" value="QUEUOSINE 5'-PHOSPHATE N-GLYCOSYLASE_HYDROLASE"/>
    <property type="match status" value="1"/>
</dbReference>
<dbReference type="Pfam" id="PF10343">
    <property type="entry name" value="Q_salvage"/>
    <property type="match status" value="1"/>
</dbReference>
<organism evidence="7 8">
    <name type="scientific">Anaeramoeba flamelloides</name>
    <dbReference type="NCBI Taxonomy" id="1746091"/>
    <lineage>
        <taxon>Eukaryota</taxon>
        <taxon>Metamonada</taxon>
        <taxon>Anaeramoebidae</taxon>
        <taxon>Anaeramoeba</taxon>
    </lineage>
</organism>
<evidence type="ECO:0000256" key="1">
    <source>
        <dbReference type="ARBA" id="ARBA00022801"/>
    </source>
</evidence>
<dbReference type="EC" id="3.2.2.-" evidence="6"/>
<evidence type="ECO:0000256" key="6">
    <source>
        <dbReference type="RuleBase" id="RU365002"/>
    </source>
</evidence>
<dbReference type="GO" id="GO:0006400">
    <property type="term" value="P:tRNA modification"/>
    <property type="evidence" value="ECO:0007669"/>
    <property type="project" value="TreeGrafter"/>
</dbReference>
<comment type="function">
    <text evidence="6">Catalyzes the hydrolysis of queuosine 5'-phosphate, releasing the nucleobase queuine (q). Is required for salvage of queuine from exogenous queuosine (Q) that is imported and then converted to queuosine 5'-phosphate intracellularly.</text>
</comment>
<dbReference type="EMBL" id="JANTQA010000032">
    <property type="protein sequence ID" value="KAJ3440247.1"/>
    <property type="molecule type" value="Genomic_DNA"/>
</dbReference>
<evidence type="ECO:0000313" key="7">
    <source>
        <dbReference type="EMBL" id="KAJ3440247.1"/>
    </source>
</evidence>
<protein>
    <recommendedName>
        <fullName evidence="3 6">Queuosine 5'-phosphate N-glycosylase/hydrolase</fullName>
        <ecNumber evidence="6">3.2.2.-</ecNumber>
    </recommendedName>
    <alternativeName>
        <fullName evidence="4 6">Queuosine-nucleotide N-glycosylase/hydrolase</fullName>
    </alternativeName>
</protein>
<dbReference type="InterPro" id="IPR019438">
    <property type="entry name" value="Q_salvage"/>
</dbReference>
<sequence>MTNPVLESASFINSISEHVSVDIENVKKLAKKLSKEFEQKTYSIKTWKTHPLHPSEMNPQSAMWIFVIDTLNFSLYEPFSIDYNGKRYTGYWALCAAVNRALDNGIDLLDANVLKNISDEQIKQMFASQTGGIPQPERRRINLQEAGKVLLEKFEGSVEKLIRSANGDCLQFLSTIVSNFSSYNDIAQIKNRTVSIFKRAQILIADLWACFEGNGLGSFHNIDLLTSFADYRVPQSLRFFGLLQYDTALSQMHLENNGSIEKGSIYEVEIRGNTVWAIELLKEQIIAFLGEKKIQQNDIIINPILIDFYLWDYAKKNKEQISKIPIHFCDTWFY</sequence>
<comment type="caution">
    <text evidence="7">The sequence shown here is derived from an EMBL/GenBank/DDBJ whole genome shotgun (WGS) entry which is preliminary data.</text>
</comment>
<comment type="similarity">
    <text evidence="2 6">Belongs to the QNG1 protein family.</text>
</comment>
<evidence type="ECO:0000313" key="8">
    <source>
        <dbReference type="Proteomes" id="UP001146793"/>
    </source>
</evidence>
<accession>A0AAV7ZE09</accession>
<dbReference type="PANTHER" id="PTHR21314">
    <property type="entry name" value="QUEUOSINE 5'-PHOSPHATE N-GLYCOSYLASE_HYDROLASE-RELATED"/>
    <property type="match status" value="1"/>
</dbReference>
<proteinExistence type="inferred from homology"/>
<keyword evidence="1 6" id="KW-0378">Hydrolase</keyword>
<dbReference type="AlphaFoldDB" id="A0AAV7ZE09"/>
<gene>
    <name evidence="7" type="ORF">M0812_16303</name>
</gene>
<evidence type="ECO:0000256" key="3">
    <source>
        <dbReference type="ARBA" id="ARBA00035306"/>
    </source>
</evidence>
<evidence type="ECO:0000256" key="2">
    <source>
        <dbReference type="ARBA" id="ARBA00035119"/>
    </source>
</evidence>
<evidence type="ECO:0000256" key="5">
    <source>
        <dbReference type="ARBA" id="ARBA00048204"/>
    </source>
</evidence>
<comment type="catalytic activity">
    <reaction evidence="5 6">
        <text>queuosine 5'-phosphate + H2O = queuine + D-ribose 5-phosphate</text>
        <dbReference type="Rhea" id="RHEA:75387"/>
        <dbReference type="ChEBI" id="CHEBI:15377"/>
        <dbReference type="ChEBI" id="CHEBI:17433"/>
        <dbReference type="ChEBI" id="CHEBI:78346"/>
        <dbReference type="ChEBI" id="CHEBI:194371"/>
    </reaction>
    <physiologicalReaction direction="left-to-right" evidence="5 6">
        <dbReference type="Rhea" id="RHEA:75388"/>
    </physiologicalReaction>
</comment>
<evidence type="ECO:0000256" key="4">
    <source>
        <dbReference type="ARBA" id="ARBA00035393"/>
    </source>
</evidence>